<keyword evidence="5 6" id="KW-0472">Membrane</keyword>
<dbReference type="InterPro" id="IPR002797">
    <property type="entry name" value="Polysacc_synth"/>
</dbReference>
<feature type="transmembrane region" description="Helical" evidence="6">
    <location>
        <begin position="373"/>
        <end position="391"/>
    </location>
</feature>
<sequence>MSSKSAFNGVVVLTLALFVVKILSALYRVPYQNILGDQGLYAYQQIYPIVALGVVLSTNAIPSAYSQLKSETTMTSATFKTMSRTLTLVGLILSVILFLTAEWIAYSMGDIRLTPMLRAASVCFVVVGILGMLRGYFQAQFRMDMPAYSQVLEQFVRVSGIGIVIILFHSMDLTIYEAGTWAILASTLGFISATIFLSLMYRAPKQTHVTRVPWRQFLMAILIFAISHLIVILWQVIDSFTIVNLLRHGAQQAFEIAIRQKGIYDRGASFIQMGLIVTTTFCFVLIPLLADTKQQGHIQQMNRYANASLKITIVISSASSIGLINLIPLLNRVFFKSEALTLTLSLYMLTVIGVSLIMMYIAFLEVQQQFKTIFTALISGLVSKLLFNFLFIPYFEILGASLATISSLCIFVLILHVKVMKQYDLVALKVFYLKLIVALIGMTVTVQLFLQLIHSTSRLSGLVELIIGATGGVVSLLVLIIVMNVLSEEEWVHLPLGDKINQFKKGRKS</sequence>
<feature type="transmembrane region" description="Helical" evidence="6">
    <location>
        <begin position="46"/>
        <end position="65"/>
    </location>
</feature>
<evidence type="ECO:0000256" key="4">
    <source>
        <dbReference type="ARBA" id="ARBA00022989"/>
    </source>
</evidence>
<feature type="transmembrane region" description="Helical" evidence="6">
    <location>
        <begin position="342"/>
        <end position="361"/>
    </location>
</feature>
<evidence type="ECO:0000313" key="8">
    <source>
        <dbReference type="Proteomes" id="UP000751852"/>
    </source>
</evidence>
<dbReference type="Pfam" id="PF01943">
    <property type="entry name" value="Polysacc_synt"/>
    <property type="match status" value="1"/>
</dbReference>
<organism evidence="7 8">
    <name type="scientific">Staphylococcus canis</name>
    <dbReference type="NCBI Taxonomy" id="2724942"/>
    <lineage>
        <taxon>Bacteria</taxon>
        <taxon>Bacillati</taxon>
        <taxon>Bacillota</taxon>
        <taxon>Bacilli</taxon>
        <taxon>Bacillales</taxon>
        <taxon>Staphylococcaceae</taxon>
        <taxon>Staphylococcus</taxon>
    </lineage>
</organism>
<keyword evidence="4 6" id="KW-1133">Transmembrane helix</keyword>
<comment type="subcellular location">
    <subcellularLocation>
        <location evidence="1">Cell membrane</location>
        <topology evidence="1">Multi-pass membrane protein</topology>
    </subcellularLocation>
</comment>
<dbReference type="EMBL" id="JABANU010000019">
    <property type="protein sequence ID" value="MBI5975551.1"/>
    <property type="molecule type" value="Genomic_DNA"/>
</dbReference>
<feature type="transmembrane region" description="Helical" evidence="6">
    <location>
        <begin position="311"/>
        <end position="330"/>
    </location>
</feature>
<feature type="transmembrane region" description="Helical" evidence="6">
    <location>
        <begin position="118"/>
        <end position="137"/>
    </location>
</feature>
<feature type="transmembrane region" description="Helical" evidence="6">
    <location>
        <begin position="431"/>
        <end position="453"/>
    </location>
</feature>
<evidence type="ECO:0000256" key="6">
    <source>
        <dbReference type="SAM" id="Phobius"/>
    </source>
</evidence>
<feature type="transmembrane region" description="Helical" evidence="6">
    <location>
        <begin position="182"/>
        <end position="201"/>
    </location>
</feature>
<comment type="caution">
    <text evidence="7">The sequence shown here is derived from an EMBL/GenBank/DDBJ whole genome shotgun (WGS) entry which is preliminary data.</text>
</comment>
<reference evidence="7 8" key="1">
    <citation type="submission" date="2020-04" db="EMBL/GenBank/DDBJ databases">
        <title>Staphylococcus species from domestic dog.</title>
        <authorList>
            <person name="Paterson G.K."/>
        </authorList>
    </citation>
    <scope>NUCLEOTIDE SEQUENCE [LARGE SCALE GENOMIC DNA]</scope>
    <source>
        <strain evidence="7 8">H16/1A</strain>
    </source>
</reference>
<dbReference type="PANTHER" id="PTHR30250:SF29">
    <property type="entry name" value="POLYSACCHARIDE BIOSYNTHESIS PROTEIN C-TERMINAL DOMAIN-CONTAINING PROTEIN"/>
    <property type="match status" value="1"/>
</dbReference>
<dbReference type="InterPro" id="IPR050833">
    <property type="entry name" value="Poly_Biosynth_Transport"/>
</dbReference>
<dbReference type="RefSeq" id="WP_198618327.1">
    <property type="nucleotide sequence ID" value="NZ_JABANU010000019.1"/>
</dbReference>
<keyword evidence="2" id="KW-1003">Cell membrane</keyword>
<keyword evidence="3 6" id="KW-0812">Transmembrane</keyword>
<evidence type="ECO:0000256" key="3">
    <source>
        <dbReference type="ARBA" id="ARBA00022692"/>
    </source>
</evidence>
<protein>
    <submittedName>
        <fullName evidence="7">Polysaccharide biosynthesis protein</fullName>
    </submittedName>
</protein>
<evidence type="ECO:0000256" key="1">
    <source>
        <dbReference type="ARBA" id="ARBA00004651"/>
    </source>
</evidence>
<name>A0ABS0T9Y0_9STAP</name>
<keyword evidence="8" id="KW-1185">Reference proteome</keyword>
<feature type="transmembrane region" description="Helical" evidence="6">
    <location>
        <begin position="7"/>
        <end position="26"/>
    </location>
</feature>
<feature type="transmembrane region" description="Helical" evidence="6">
    <location>
        <begin position="158"/>
        <end position="176"/>
    </location>
</feature>
<feature type="transmembrane region" description="Helical" evidence="6">
    <location>
        <begin position="217"/>
        <end position="237"/>
    </location>
</feature>
<dbReference type="PANTHER" id="PTHR30250">
    <property type="entry name" value="PST FAMILY PREDICTED COLANIC ACID TRANSPORTER"/>
    <property type="match status" value="1"/>
</dbReference>
<accession>A0ABS0T9Y0</accession>
<evidence type="ECO:0000256" key="2">
    <source>
        <dbReference type="ARBA" id="ARBA00022475"/>
    </source>
</evidence>
<gene>
    <name evidence="7" type="ORF">HHH54_08070</name>
</gene>
<feature type="transmembrane region" description="Helical" evidence="6">
    <location>
        <begin position="397"/>
        <end position="419"/>
    </location>
</feature>
<feature type="transmembrane region" description="Helical" evidence="6">
    <location>
        <begin position="465"/>
        <end position="486"/>
    </location>
</feature>
<proteinExistence type="predicted"/>
<dbReference type="InterPro" id="IPR024923">
    <property type="entry name" value="PG_synth_SpoVB"/>
</dbReference>
<evidence type="ECO:0000256" key="5">
    <source>
        <dbReference type="ARBA" id="ARBA00023136"/>
    </source>
</evidence>
<evidence type="ECO:0000313" key="7">
    <source>
        <dbReference type="EMBL" id="MBI5975551.1"/>
    </source>
</evidence>
<feature type="transmembrane region" description="Helical" evidence="6">
    <location>
        <begin position="270"/>
        <end position="290"/>
    </location>
</feature>
<dbReference type="Proteomes" id="UP000751852">
    <property type="component" value="Unassembled WGS sequence"/>
</dbReference>
<feature type="transmembrane region" description="Helical" evidence="6">
    <location>
        <begin position="86"/>
        <end position="106"/>
    </location>
</feature>
<dbReference type="CDD" id="cd13124">
    <property type="entry name" value="MATE_SpoVB_like"/>
    <property type="match status" value="1"/>
</dbReference>